<dbReference type="Proteomes" id="UP000324285">
    <property type="component" value="Chromosome"/>
</dbReference>
<organism evidence="2 3">
    <name type="scientific">Halomonas binhaiensis</name>
    <dbReference type="NCBI Taxonomy" id="2562282"/>
    <lineage>
        <taxon>Bacteria</taxon>
        <taxon>Pseudomonadati</taxon>
        <taxon>Pseudomonadota</taxon>
        <taxon>Gammaproteobacteria</taxon>
        <taxon>Oceanospirillales</taxon>
        <taxon>Halomonadaceae</taxon>
        <taxon>Halomonas</taxon>
    </lineage>
</organism>
<dbReference type="Gene3D" id="3.40.50.1820">
    <property type="entry name" value="alpha/beta hydrolase"/>
    <property type="match status" value="1"/>
</dbReference>
<reference evidence="2" key="1">
    <citation type="submission" date="2021-02" db="EMBL/GenBank/DDBJ databases">
        <title>Strain Y2R2, a novel species of the genus Halomonas.</title>
        <authorList>
            <person name="Huang H."/>
        </authorList>
    </citation>
    <scope>NUCLEOTIDE SEQUENCE</scope>
    <source>
        <strain evidence="2">Y2R2</strain>
    </source>
</reference>
<dbReference type="PANTHER" id="PTHR43194:SF2">
    <property type="entry name" value="PEROXISOMAL MEMBRANE PROTEIN LPX1"/>
    <property type="match status" value="1"/>
</dbReference>
<accession>A0A5C1NDG0</accession>
<evidence type="ECO:0000259" key="1">
    <source>
        <dbReference type="Pfam" id="PF12697"/>
    </source>
</evidence>
<dbReference type="InterPro" id="IPR000073">
    <property type="entry name" value="AB_hydrolase_1"/>
</dbReference>
<evidence type="ECO:0000313" key="3">
    <source>
        <dbReference type="Proteomes" id="UP000324285"/>
    </source>
</evidence>
<dbReference type="PANTHER" id="PTHR43194">
    <property type="entry name" value="HYDROLASE ALPHA/BETA FOLD FAMILY"/>
    <property type="match status" value="1"/>
</dbReference>
<gene>
    <name evidence="2" type="ORF">E4T21_05125</name>
</gene>
<dbReference type="AlphaFoldDB" id="A0A5C1NDG0"/>
<dbReference type="Pfam" id="PF12697">
    <property type="entry name" value="Abhydrolase_6"/>
    <property type="match status" value="1"/>
</dbReference>
<keyword evidence="2" id="KW-0378">Hydrolase</keyword>
<dbReference type="InterPro" id="IPR029058">
    <property type="entry name" value="AB_hydrolase_fold"/>
</dbReference>
<sequence>MTQPNTTPTKTLLPTLMFAHANGFPGRSYRSLLEPLKQHFHVQPVDRLAHHPDFPVGHNWLALRDEYLEGLAQIEGPVIGVGHSMGGVITAMAASEAPQRFSAVIMLDPPLMLGIDALAIRAAKLLGMVDRVTPAGKTLGRRRQWQNREEMRAHLRRKGLFRDFTEDALDDYIAGGTQDLDDGSVVLRYDPDIEVEVFRHIPHHLDSLPQELWVPVGVIAGVDSDLLNKSRRRRFKRRGIPLEVVPGSHMFPMEQPEATRAALVEMIERLRAGKEESA</sequence>
<dbReference type="RefSeq" id="WP_149284016.1">
    <property type="nucleotide sequence ID" value="NZ_CP038437.2"/>
</dbReference>
<protein>
    <submittedName>
        <fullName evidence="2">Alpha/beta hydrolase</fullName>
    </submittedName>
</protein>
<name>A0A5C1NDG0_9GAMM</name>
<dbReference type="EMBL" id="CP038437">
    <property type="protein sequence ID" value="QEM81001.1"/>
    <property type="molecule type" value="Genomic_DNA"/>
</dbReference>
<evidence type="ECO:0000313" key="2">
    <source>
        <dbReference type="EMBL" id="QEM81001.1"/>
    </source>
</evidence>
<proteinExistence type="predicted"/>
<dbReference type="InterPro" id="IPR050228">
    <property type="entry name" value="Carboxylesterase_BioH"/>
</dbReference>
<dbReference type="OrthoDB" id="5729753at2"/>
<dbReference type="GO" id="GO:0016787">
    <property type="term" value="F:hydrolase activity"/>
    <property type="evidence" value="ECO:0007669"/>
    <property type="project" value="UniProtKB-KW"/>
</dbReference>
<feature type="domain" description="AB hydrolase-1" evidence="1">
    <location>
        <begin position="18"/>
        <end position="261"/>
    </location>
</feature>
<dbReference type="KEGG" id="hbh:E4T21_05125"/>
<dbReference type="SUPFAM" id="SSF53474">
    <property type="entry name" value="alpha/beta-Hydrolases"/>
    <property type="match status" value="1"/>
</dbReference>
<keyword evidence="3" id="KW-1185">Reference proteome</keyword>